<dbReference type="EMBL" id="CAJNOJ010001010">
    <property type="protein sequence ID" value="CAF1538440.1"/>
    <property type="molecule type" value="Genomic_DNA"/>
</dbReference>
<sequence>MVHNLLDRRHQQSDHFNDSHLQIKRKSIIETQNIILELLFRVLSKKRAPKNSQVQVNTFQDYFFVVDRVSQYSRELISFI</sequence>
<dbReference type="AlphaFoldDB" id="A0A815W7E3"/>
<evidence type="ECO:0000313" key="1">
    <source>
        <dbReference type="EMBL" id="CAF1538440.1"/>
    </source>
</evidence>
<accession>A0A815W7E3</accession>
<gene>
    <name evidence="1" type="ORF">EDS130_LOCUS45131</name>
</gene>
<name>A0A815W7E3_ADIRI</name>
<comment type="caution">
    <text evidence="1">The sequence shown here is derived from an EMBL/GenBank/DDBJ whole genome shotgun (WGS) entry which is preliminary data.</text>
</comment>
<organism evidence="1">
    <name type="scientific">Adineta ricciae</name>
    <name type="common">Rotifer</name>
    <dbReference type="NCBI Taxonomy" id="249248"/>
    <lineage>
        <taxon>Eukaryota</taxon>
        <taxon>Metazoa</taxon>
        <taxon>Spiralia</taxon>
        <taxon>Gnathifera</taxon>
        <taxon>Rotifera</taxon>
        <taxon>Eurotatoria</taxon>
        <taxon>Bdelloidea</taxon>
        <taxon>Adinetida</taxon>
        <taxon>Adinetidae</taxon>
        <taxon>Adineta</taxon>
    </lineage>
</organism>
<proteinExistence type="predicted"/>
<reference evidence="1" key="1">
    <citation type="submission" date="2021-02" db="EMBL/GenBank/DDBJ databases">
        <authorList>
            <person name="Nowell W R."/>
        </authorList>
    </citation>
    <scope>NUCLEOTIDE SEQUENCE</scope>
</reference>
<protein>
    <submittedName>
        <fullName evidence="1">Uncharacterized protein</fullName>
    </submittedName>
</protein>
<dbReference type="Proteomes" id="UP000663852">
    <property type="component" value="Unassembled WGS sequence"/>
</dbReference>